<evidence type="ECO:0000256" key="4">
    <source>
        <dbReference type="ARBA" id="ARBA00022723"/>
    </source>
</evidence>
<dbReference type="InterPro" id="IPR012675">
    <property type="entry name" value="Beta-grasp_dom_sf"/>
</dbReference>
<dbReference type="Pfam" id="PF00970">
    <property type="entry name" value="FAD_binding_6"/>
    <property type="match status" value="1"/>
</dbReference>
<keyword evidence="15" id="KW-1185">Reference proteome</keyword>
<dbReference type="Gene3D" id="3.10.20.30">
    <property type="match status" value="1"/>
</dbReference>
<feature type="domain" description="FAD-binding FR-type" evidence="13">
    <location>
        <begin position="1"/>
        <end position="98"/>
    </location>
</feature>
<dbReference type="InterPro" id="IPR036010">
    <property type="entry name" value="2Fe-2S_ferredoxin-like_sf"/>
</dbReference>
<evidence type="ECO:0000259" key="13">
    <source>
        <dbReference type="PROSITE" id="PS51384"/>
    </source>
</evidence>
<dbReference type="GO" id="GO:0016491">
    <property type="term" value="F:oxidoreductase activity"/>
    <property type="evidence" value="ECO:0007669"/>
    <property type="project" value="UniProtKB-KW"/>
</dbReference>
<dbReference type="Pfam" id="PF00111">
    <property type="entry name" value="Fer2"/>
    <property type="match status" value="1"/>
</dbReference>
<evidence type="ECO:0000256" key="11">
    <source>
        <dbReference type="ARBA" id="ARBA00061434"/>
    </source>
</evidence>
<evidence type="ECO:0000256" key="3">
    <source>
        <dbReference type="ARBA" id="ARBA00022714"/>
    </source>
</evidence>
<organism evidence="14 15">
    <name type="scientific">Ferrimonas sediminum</name>
    <dbReference type="NCBI Taxonomy" id="718193"/>
    <lineage>
        <taxon>Bacteria</taxon>
        <taxon>Pseudomonadati</taxon>
        <taxon>Pseudomonadota</taxon>
        <taxon>Gammaproteobacteria</taxon>
        <taxon>Alteromonadales</taxon>
        <taxon>Ferrimonadaceae</taxon>
        <taxon>Ferrimonas</taxon>
    </lineage>
</organism>
<keyword evidence="2" id="KW-0285">Flavoprotein</keyword>
<dbReference type="PROSITE" id="PS00197">
    <property type="entry name" value="2FE2S_FER_1"/>
    <property type="match status" value="1"/>
</dbReference>
<dbReference type="InterPro" id="IPR039261">
    <property type="entry name" value="FNR_nucleotide-bd"/>
</dbReference>
<dbReference type="InterPro" id="IPR001433">
    <property type="entry name" value="OxRdtase_FAD/NAD-bd"/>
</dbReference>
<evidence type="ECO:0000256" key="8">
    <source>
        <dbReference type="ARBA" id="ARBA00023014"/>
    </source>
</evidence>
<dbReference type="SUPFAM" id="SSF52343">
    <property type="entry name" value="Ferredoxin reductase-like, C-terminal NADP-linked domain"/>
    <property type="match status" value="1"/>
</dbReference>
<dbReference type="SUPFAM" id="SSF63380">
    <property type="entry name" value="Riboflavin synthase domain-like"/>
    <property type="match status" value="1"/>
</dbReference>
<protein>
    <submittedName>
        <fullName evidence="14">NADH oxidoreductase Hcr</fullName>
    </submittedName>
</protein>
<evidence type="ECO:0000256" key="10">
    <source>
        <dbReference type="ARBA" id="ARBA00034078"/>
    </source>
</evidence>
<dbReference type="EMBL" id="FNEM01000002">
    <property type="protein sequence ID" value="SDI60213.1"/>
    <property type="molecule type" value="Genomic_DNA"/>
</dbReference>
<keyword evidence="8" id="KW-0411">Iron-sulfur</keyword>
<dbReference type="CDD" id="cd06215">
    <property type="entry name" value="FNR_iron_sulfur_binding_1"/>
    <property type="match status" value="1"/>
</dbReference>
<comment type="similarity">
    <text evidence="11">In the N-terminal section; belongs to the FAD-binding oxidoreductase type 6 family.</text>
</comment>
<evidence type="ECO:0000256" key="5">
    <source>
        <dbReference type="ARBA" id="ARBA00022827"/>
    </source>
</evidence>
<dbReference type="RefSeq" id="WP_090361943.1">
    <property type="nucleotide sequence ID" value="NZ_FNEM01000002.1"/>
</dbReference>
<reference evidence="15" key="1">
    <citation type="submission" date="2016-10" db="EMBL/GenBank/DDBJ databases">
        <authorList>
            <person name="Varghese N."/>
            <person name="Submissions S."/>
        </authorList>
    </citation>
    <scope>NUCLEOTIDE SEQUENCE [LARGE SCALE GENOMIC DNA]</scope>
    <source>
        <strain evidence="15">DSM 23317</strain>
    </source>
</reference>
<sequence>MQLTCTEIRAETRDVNTYLFTASQPIEYIPGQFLPLLVEVDGASHSRCYSLASIPGDAHYALTIKRVDNGLVSNFLADNAKVGDQFSVMPASGEFHYQHAQSGKLLMLSAGCGITPVYSMLRARLLADPRADIVFIHSARTPQDRIFVKELEHLADDYPNLKLRWVVSQGATEGQSQGLLDARMLLSLATDIRERRVLMCGPQGYMEAAHGWFDSLGVDPEQVFQEAFAAPQGDSEPVTGEGHTLTVGDKQVAIEADQSILEALEKEGLPIFAACRSGVCGSCKCKGEGDKLDRSSVSTLTAEELEQGFFLACASKATGDMAVTLP</sequence>
<dbReference type="InterPro" id="IPR001041">
    <property type="entry name" value="2Fe-2S_ferredoxin-type"/>
</dbReference>
<evidence type="ECO:0000256" key="9">
    <source>
        <dbReference type="ARBA" id="ARBA00023075"/>
    </source>
</evidence>
<dbReference type="PANTHER" id="PTHR47354:SF6">
    <property type="entry name" value="NADH OXIDOREDUCTASE HCR"/>
    <property type="match status" value="1"/>
</dbReference>
<accession>A0A1G8LX55</accession>
<evidence type="ECO:0000313" key="15">
    <source>
        <dbReference type="Proteomes" id="UP000199527"/>
    </source>
</evidence>
<dbReference type="AlphaFoldDB" id="A0A1G8LX55"/>
<dbReference type="InterPro" id="IPR017927">
    <property type="entry name" value="FAD-bd_FR_type"/>
</dbReference>
<dbReference type="Gene3D" id="2.40.30.10">
    <property type="entry name" value="Translation factors"/>
    <property type="match status" value="1"/>
</dbReference>
<dbReference type="PRINTS" id="PR00371">
    <property type="entry name" value="FPNCR"/>
</dbReference>
<dbReference type="OrthoDB" id="581532at2"/>
<keyword evidence="5" id="KW-0274">FAD</keyword>
<dbReference type="PANTHER" id="PTHR47354">
    <property type="entry name" value="NADH OXIDOREDUCTASE HCR"/>
    <property type="match status" value="1"/>
</dbReference>
<evidence type="ECO:0000256" key="7">
    <source>
        <dbReference type="ARBA" id="ARBA00023004"/>
    </source>
</evidence>
<dbReference type="PROSITE" id="PS51384">
    <property type="entry name" value="FAD_FR"/>
    <property type="match status" value="1"/>
</dbReference>
<dbReference type="Pfam" id="PF00175">
    <property type="entry name" value="NAD_binding_1"/>
    <property type="match status" value="1"/>
</dbReference>
<dbReference type="InterPro" id="IPR006058">
    <property type="entry name" value="2Fe2S_fd_BS"/>
</dbReference>
<evidence type="ECO:0000256" key="6">
    <source>
        <dbReference type="ARBA" id="ARBA00023002"/>
    </source>
</evidence>
<name>A0A1G8LX55_9GAMM</name>
<proteinExistence type="inferred from homology"/>
<dbReference type="InterPro" id="IPR017938">
    <property type="entry name" value="Riboflavin_synthase-like_b-brl"/>
</dbReference>
<dbReference type="InterPro" id="IPR050415">
    <property type="entry name" value="MRET"/>
</dbReference>
<dbReference type="Gene3D" id="3.40.50.80">
    <property type="entry name" value="Nucleotide-binding domain of ferredoxin-NADP reductase (FNR) module"/>
    <property type="match status" value="1"/>
</dbReference>
<keyword evidence="9" id="KW-0830">Ubiquinone</keyword>
<dbReference type="PRINTS" id="PR00406">
    <property type="entry name" value="CYTB5RDTASE"/>
</dbReference>
<keyword evidence="3" id="KW-0001">2Fe-2S</keyword>
<keyword evidence="4" id="KW-0479">Metal-binding</keyword>
<dbReference type="InterPro" id="IPR001709">
    <property type="entry name" value="Flavoprot_Pyr_Nucl_cyt_Rdtase"/>
</dbReference>
<dbReference type="PROSITE" id="PS51085">
    <property type="entry name" value="2FE2S_FER_2"/>
    <property type="match status" value="1"/>
</dbReference>
<evidence type="ECO:0000313" key="14">
    <source>
        <dbReference type="EMBL" id="SDI60213.1"/>
    </source>
</evidence>
<dbReference type="GO" id="GO:0051537">
    <property type="term" value="F:2 iron, 2 sulfur cluster binding"/>
    <property type="evidence" value="ECO:0007669"/>
    <property type="project" value="UniProtKB-KW"/>
</dbReference>
<dbReference type="CDD" id="cd00207">
    <property type="entry name" value="fer2"/>
    <property type="match status" value="1"/>
</dbReference>
<evidence type="ECO:0000256" key="1">
    <source>
        <dbReference type="ARBA" id="ARBA00001974"/>
    </source>
</evidence>
<keyword evidence="6" id="KW-0560">Oxidoreductase</keyword>
<gene>
    <name evidence="14" type="ORF">SAMN04488540_102196</name>
</gene>
<dbReference type="GO" id="GO:0046872">
    <property type="term" value="F:metal ion binding"/>
    <property type="evidence" value="ECO:0007669"/>
    <property type="project" value="UniProtKB-KW"/>
</dbReference>
<comment type="cofactor">
    <cofactor evidence="1">
        <name>FAD</name>
        <dbReference type="ChEBI" id="CHEBI:57692"/>
    </cofactor>
</comment>
<dbReference type="Proteomes" id="UP000199527">
    <property type="component" value="Unassembled WGS sequence"/>
</dbReference>
<dbReference type="InterPro" id="IPR008333">
    <property type="entry name" value="Cbr1-like_FAD-bd_dom"/>
</dbReference>
<comment type="cofactor">
    <cofactor evidence="10">
        <name>[2Fe-2S] cluster</name>
        <dbReference type="ChEBI" id="CHEBI:190135"/>
    </cofactor>
</comment>
<feature type="domain" description="2Fe-2S ferredoxin-type" evidence="12">
    <location>
        <begin position="243"/>
        <end position="326"/>
    </location>
</feature>
<evidence type="ECO:0000259" key="12">
    <source>
        <dbReference type="PROSITE" id="PS51085"/>
    </source>
</evidence>
<keyword evidence="7" id="KW-0408">Iron</keyword>
<evidence type="ECO:0000256" key="2">
    <source>
        <dbReference type="ARBA" id="ARBA00022630"/>
    </source>
</evidence>
<dbReference type="SUPFAM" id="SSF54292">
    <property type="entry name" value="2Fe-2S ferredoxin-like"/>
    <property type="match status" value="1"/>
</dbReference>